<dbReference type="InterPro" id="IPR027417">
    <property type="entry name" value="P-loop_NTPase"/>
</dbReference>
<evidence type="ECO:0000313" key="2">
    <source>
        <dbReference type="Proteomes" id="UP000242664"/>
    </source>
</evidence>
<protein>
    <recommendedName>
        <fullName evidence="3">SIR2-like domain-containing protein</fullName>
    </recommendedName>
</protein>
<dbReference type="Pfam" id="PF13289">
    <property type="entry name" value="SIR2_2"/>
    <property type="match status" value="1"/>
</dbReference>
<evidence type="ECO:0000313" key="1">
    <source>
        <dbReference type="EMBL" id="EDN57665.1"/>
    </source>
</evidence>
<gene>
    <name evidence="1" type="ORF">VEx25_0419</name>
</gene>
<name>A0ABM9WWA7_VIBAE</name>
<reference evidence="2" key="1">
    <citation type="submission" date="2006-10" db="EMBL/GenBank/DDBJ databases">
        <authorList>
            <person name="Heidelberg J."/>
            <person name="Sebastian Y."/>
        </authorList>
    </citation>
    <scope>NUCLEOTIDE SEQUENCE [LARGE SCALE GENOMIC DNA]</scope>
    <source>
        <strain evidence="2">EX25</strain>
    </source>
</reference>
<dbReference type="RefSeq" id="WP_006741872.1">
    <property type="nucleotide sequence ID" value="NC_013456.1"/>
</dbReference>
<dbReference type="SUPFAM" id="SSF52467">
    <property type="entry name" value="DHS-like NAD/FAD-binding domain"/>
    <property type="match status" value="1"/>
</dbReference>
<dbReference type="Gene3D" id="3.40.50.300">
    <property type="entry name" value="P-loop containing nucleotide triphosphate hydrolases"/>
    <property type="match status" value="1"/>
</dbReference>
<dbReference type="Proteomes" id="UP000242664">
    <property type="component" value="Unassembled WGS sequence"/>
</dbReference>
<keyword evidence="2" id="KW-1185">Reference proteome</keyword>
<organism evidence="1 2">
    <name type="scientific">Vibrio antiquarius (strain Ex25)</name>
    <dbReference type="NCBI Taxonomy" id="150340"/>
    <lineage>
        <taxon>Bacteria</taxon>
        <taxon>Pseudomonadati</taxon>
        <taxon>Pseudomonadota</taxon>
        <taxon>Gammaproteobacteria</taxon>
        <taxon>Vibrionales</taxon>
        <taxon>Vibrionaceae</taxon>
        <taxon>Vibrio</taxon>
        <taxon>Vibrio diabolicus subgroup</taxon>
    </lineage>
</organism>
<dbReference type="InterPro" id="IPR029035">
    <property type="entry name" value="DHS-like_NAD/FAD-binding_dom"/>
</dbReference>
<evidence type="ECO:0008006" key="3">
    <source>
        <dbReference type="Google" id="ProtNLM"/>
    </source>
</evidence>
<dbReference type="EMBL" id="DS267816">
    <property type="protein sequence ID" value="EDN57665.1"/>
    <property type="molecule type" value="Genomic_DNA"/>
</dbReference>
<dbReference type="GeneID" id="45028541"/>
<sequence>MDILKNVLKQDDTVLFIGSGVSMWSGLPSWGNMISQLCDFIEKNGGCASLVRSEAKGGDLLQAASYGFEQLTNLQIGEFIRTSCKYGVAKPSIIHEKIVSLGPTSFVTTNYDNLIEESVRKWLPDKFFRPPVTNRHLTETAGIAHARSRDFIFKPHGDAGDTESIILTREQYRMLLPGGERHAALETVKLLLASRPLVYIGFGLRDPDFLYLRDLLANTYKGGVRDHYALMADVTDSEVSYWRNNYGIHLVNYDTYEDESGKRSHHYLLTLLDQLQEYTETTYPENQIPEDSQTFSPQNILSLARHAGRLLAFTSVNPELKIRATLTRSGVDGEQSNKLNKYIGYNEYSVDKVLGKDGPNRAIVTGLPGAGKSYSMKKSASVLAANLNKACLAEEFCPEDIVVPIYVDLKLYDGDIKDLVSKSLASTLSFDELDKRFRVRLFLDSFNEIPRNFIETGDYEKDIFNFIDNLNNSDVIIGSRTNDGLLKLNLPIYCLEDIDYSYVASEVESKGVSFDKRFKNEIISMLQKPFFFNLFVNEKVELPEKFNPIDLYDSYFENIEYSFAKNYGFHLDLRACLSGIAYEALNNGVEAQPLQVVLHFLKNQLSKQDISSVCESEIANWLVSTDLLIPYVNNKVAFFHQSITEYLAATELSCKYQKNPEVLREILSHTRWDQALFFTLPLLCDELSEKFLEHVMDIDLRLAIRASKYMETGKSEIVRKLLERIVSRYKQHGNEFDGIESAMTNSLVVDSSHTELLYEISGFNNSIGGAAIHLLDSIKGEELKEYCFELMYTYRHDYNFIANGVSIILKKYITNKDIDDIQNLINKVDESEIDGNGLEGFISGVANLLSSIDLSEVKERFFTSKKDNLPRLNGFILSRLLYSESNNEKLEFAVELLKYDHKAIVSLYFICTFVEENILDFSVFKEEQLEQLIHHALVPESWAISTIQTICKNSPEFKSLVVKKIDTVENSLIKVVLQSVISNDPSLVIEAMKELSNKPTEILSSEPLHLFEQIDVDWVGHETDIMEILSLGKMEISKVLLEQIRHKSLGELPIEDVVPWLDMFSDYNTDGNINWNTYLFAELLGRCLSKEKEKLFIDEFNSTNSKYRGLLSELILVQFDNLSTDDFSDSAISYLLSKLNKNGHGFNFRSPLLGNTCTKKFVNENLLPLLNIEEQPLARNLRQVLLSAGQRHGKRYISC</sequence>
<proteinExistence type="predicted"/>
<accession>A0ABM9WWA7</accession>